<dbReference type="InterPro" id="IPR035994">
    <property type="entry name" value="Nucleoside_phosphorylase_sf"/>
</dbReference>
<dbReference type="Pfam" id="PF24883">
    <property type="entry name" value="NPHP3_N"/>
    <property type="match status" value="1"/>
</dbReference>
<evidence type="ECO:0000313" key="5">
    <source>
        <dbReference type="EMBL" id="KAJ9602886.1"/>
    </source>
</evidence>
<gene>
    <name evidence="5" type="ORF">H2200_012666</name>
</gene>
<feature type="domain" description="Nephrocystin 3-like N-terminal" evidence="4">
    <location>
        <begin position="430"/>
        <end position="615"/>
    </location>
</feature>
<evidence type="ECO:0000259" key="4">
    <source>
        <dbReference type="Pfam" id="PF24883"/>
    </source>
</evidence>
<keyword evidence="1" id="KW-0677">Repeat</keyword>
<dbReference type="InterPro" id="IPR036770">
    <property type="entry name" value="Ankyrin_rpt-contain_sf"/>
</dbReference>
<keyword evidence="3" id="KW-0175">Coiled coil</keyword>
<dbReference type="Gene3D" id="1.25.40.20">
    <property type="entry name" value="Ankyrin repeat-containing domain"/>
    <property type="match status" value="1"/>
</dbReference>
<evidence type="ECO:0000256" key="1">
    <source>
        <dbReference type="ARBA" id="ARBA00022737"/>
    </source>
</evidence>
<feature type="repeat" description="ANK" evidence="2">
    <location>
        <begin position="1055"/>
        <end position="1079"/>
    </location>
</feature>
<dbReference type="AlphaFoldDB" id="A0AA39CC74"/>
<evidence type="ECO:0000313" key="6">
    <source>
        <dbReference type="Proteomes" id="UP001172673"/>
    </source>
</evidence>
<dbReference type="SUPFAM" id="SSF48403">
    <property type="entry name" value="Ankyrin repeat"/>
    <property type="match status" value="1"/>
</dbReference>
<dbReference type="SUPFAM" id="SSF52540">
    <property type="entry name" value="P-loop containing nucleoside triphosphate hydrolases"/>
    <property type="match status" value="1"/>
</dbReference>
<dbReference type="InterPro" id="IPR027417">
    <property type="entry name" value="P-loop_NTPase"/>
</dbReference>
<sequence>MAAPQRPRSRHEFSIALICALRKESDAVLALFDGHWRDHGGEYSKVEGDNNIYWTGWIGDHNVVLVQMPGMGNTKAAGVTSSLTASFPRIRLSLVVGICGGVPGRTKQEMILGDVVMSTRIVQLTLASRYPDTLVVKEIHKDQIGRPNMEIAAFLEQLQGRESFRRIQSETTKWTKTLREDDVEAYDYPGREDDKLYEAGYRHKHQDPIICDVCACCERYDDPVCDTARKMTCAQLRCDESKLVARKRLQRHPSEDELVAENSKRAFPDMAATVPDPKIHFGPVASGDWVIKSQTHRDTVDQEVIAYEMEGSGVSHNLPTVVIKGVCDYADSHKNKDWQNYAAATAAACMKAVIRAWPKVDYNVNIGLQQSYEEDTEELRDQKERLRLQAEQRRREEPLRKEAQRKWYLDALGFGQINARFDTIKNAHMDTCTWLLTRPEIQQWLISENLPRSSFLWIKGKPGAGKSTAMKFLLEQIKTQAQDRGSDAVIVLTFFFNARGDDLERSTMGLYRALLFQLLRRVPSLQSVFDPLPRLDLKLGTPDFQGWKIESLQHLFERAAYEVRSSSSLMCVIDALDECEEAQVREMVTFFESLSRSTGGDHAVSKCIRTCFSSRHYPHVTIDNSIELILELQDDHRHDIANYIRTSLKGQGKIVDEMKATILERSSGIFLWVCLVVKILNVEYDHGRIHAMRKRLDEIPDGLDDLLYDILTRDTRHTDELILTLRLLLFAGRPLTAPELYHAILAGTEPESILPWNILPIDKDAIQRYILSASKGLAEITTNGSVQFIHESVRDYFLKEQGMQKLWPELVTNFEGLSHDILGQCCQDYVDVCRSYHQVRATRFEAAFEDLPFLRYALENGLAHTDAAAGLGIEQTKLIEKLRVGDGAYFHRTFQSIHLPPLENLLNVFASENLGNLVHSECERNRDRGFQAEDYDAPLAYAIQHRNEKAIRVLLTPAEMLQHGNEQPHLSDGGYEEVIQVLLSRDNTIANLRSAAKQGQEDVVRAMLCTKNFPVDRKDFRGRTALWWAAHEGHGRVVQLLLEIGQADVNVADKDGCTPFMSAAREGHAEVVQLLLQTGQVDVNIINKDGCPPLMLAAMEGLEDVVQVLLKTNRVEVDSADVFGWTPFSWAVFGGHEDLKRLLITGKVNATETEHRDWSAMPLAGSGVRARLSALRLSQKRISKAFPSLVEV</sequence>
<reference evidence="5" key="1">
    <citation type="submission" date="2022-10" db="EMBL/GenBank/DDBJ databases">
        <title>Culturing micro-colonial fungi from biological soil crusts in the Mojave desert and describing Neophaeococcomyces mojavensis, and introducing the new genera and species Taxawa tesnikishii.</title>
        <authorList>
            <person name="Kurbessoian T."/>
            <person name="Stajich J.E."/>
        </authorList>
    </citation>
    <scope>NUCLEOTIDE SEQUENCE</scope>
    <source>
        <strain evidence="5">TK_41</strain>
    </source>
</reference>
<dbReference type="PROSITE" id="PS50088">
    <property type="entry name" value="ANK_REPEAT"/>
    <property type="match status" value="2"/>
</dbReference>
<dbReference type="PROSITE" id="PS50297">
    <property type="entry name" value="ANK_REP_REGION"/>
    <property type="match status" value="2"/>
</dbReference>
<dbReference type="GO" id="GO:0003824">
    <property type="term" value="F:catalytic activity"/>
    <property type="evidence" value="ECO:0007669"/>
    <property type="project" value="InterPro"/>
</dbReference>
<proteinExistence type="predicted"/>
<dbReference type="PANTHER" id="PTHR10039:SF5">
    <property type="entry name" value="NACHT DOMAIN-CONTAINING PROTEIN"/>
    <property type="match status" value="1"/>
</dbReference>
<keyword evidence="2" id="KW-0040">ANK repeat</keyword>
<evidence type="ECO:0000256" key="3">
    <source>
        <dbReference type="SAM" id="Coils"/>
    </source>
</evidence>
<name>A0AA39CC74_9EURO</name>
<dbReference type="InterPro" id="IPR002110">
    <property type="entry name" value="Ankyrin_rpt"/>
</dbReference>
<comment type="caution">
    <text evidence="5">The sequence shown here is derived from an EMBL/GenBank/DDBJ whole genome shotgun (WGS) entry which is preliminary data.</text>
</comment>
<organism evidence="5 6">
    <name type="scientific">Cladophialophora chaetospira</name>
    <dbReference type="NCBI Taxonomy" id="386627"/>
    <lineage>
        <taxon>Eukaryota</taxon>
        <taxon>Fungi</taxon>
        <taxon>Dikarya</taxon>
        <taxon>Ascomycota</taxon>
        <taxon>Pezizomycotina</taxon>
        <taxon>Eurotiomycetes</taxon>
        <taxon>Chaetothyriomycetidae</taxon>
        <taxon>Chaetothyriales</taxon>
        <taxon>Herpotrichiellaceae</taxon>
        <taxon>Cladophialophora</taxon>
    </lineage>
</organism>
<feature type="repeat" description="ANK" evidence="2">
    <location>
        <begin position="1021"/>
        <end position="1045"/>
    </location>
</feature>
<keyword evidence="6" id="KW-1185">Reference proteome</keyword>
<feature type="coiled-coil region" evidence="3">
    <location>
        <begin position="369"/>
        <end position="396"/>
    </location>
</feature>
<evidence type="ECO:0000256" key="2">
    <source>
        <dbReference type="PROSITE-ProRule" id="PRU00023"/>
    </source>
</evidence>
<protein>
    <recommendedName>
        <fullName evidence="4">Nephrocystin 3-like N-terminal domain-containing protein</fullName>
    </recommendedName>
</protein>
<dbReference type="SMART" id="SM00248">
    <property type="entry name" value="ANK"/>
    <property type="match status" value="5"/>
</dbReference>
<dbReference type="GO" id="GO:0009116">
    <property type="term" value="P:nucleoside metabolic process"/>
    <property type="evidence" value="ECO:0007669"/>
    <property type="project" value="InterPro"/>
</dbReference>
<accession>A0AA39CC74</accession>
<dbReference type="Gene3D" id="3.40.50.300">
    <property type="entry name" value="P-loop containing nucleotide triphosphate hydrolases"/>
    <property type="match status" value="1"/>
</dbReference>
<dbReference type="Gene3D" id="3.40.50.1580">
    <property type="entry name" value="Nucleoside phosphorylase domain"/>
    <property type="match status" value="1"/>
</dbReference>
<dbReference type="Pfam" id="PF12796">
    <property type="entry name" value="Ank_2"/>
    <property type="match status" value="1"/>
</dbReference>
<dbReference type="Proteomes" id="UP001172673">
    <property type="component" value="Unassembled WGS sequence"/>
</dbReference>
<dbReference type="Pfam" id="PF00023">
    <property type="entry name" value="Ank"/>
    <property type="match status" value="1"/>
</dbReference>
<dbReference type="PANTHER" id="PTHR10039">
    <property type="entry name" value="AMELOGENIN"/>
    <property type="match status" value="1"/>
</dbReference>
<dbReference type="InterPro" id="IPR056884">
    <property type="entry name" value="NPHP3-like_N"/>
</dbReference>
<dbReference type="SUPFAM" id="SSF53167">
    <property type="entry name" value="Purine and uridine phosphorylases"/>
    <property type="match status" value="1"/>
</dbReference>
<dbReference type="EMBL" id="JAPDRK010000024">
    <property type="protein sequence ID" value="KAJ9602886.1"/>
    <property type="molecule type" value="Genomic_DNA"/>
</dbReference>